<dbReference type="OMA" id="GMGTGLC"/>
<gene>
    <name evidence="2" type="ORF">OsI_07115</name>
</gene>
<proteinExistence type="predicted"/>
<dbReference type="Proteomes" id="UP000007015">
    <property type="component" value="Chromosome 2"/>
</dbReference>
<sequence length="124" mass="12078">MGMTGTGSGGEVASQEALAAGEWHWSLDALALAIRETASQEALAAGGEAASHDGTRQAGGATTGSRWGSRGTVAVASRVCGAGMGTGLCGTRVRQDCGAVVAPTRVRVGEEPASGSGGLGLGQH</sequence>
<feature type="region of interest" description="Disordered" evidence="1">
    <location>
        <begin position="41"/>
        <end position="70"/>
    </location>
</feature>
<accession>A2X4J7</accession>
<organism evidence="2 3">
    <name type="scientific">Oryza sativa subsp. indica</name>
    <name type="common">Rice</name>
    <dbReference type="NCBI Taxonomy" id="39946"/>
    <lineage>
        <taxon>Eukaryota</taxon>
        <taxon>Viridiplantae</taxon>
        <taxon>Streptophyta</taxon>
        <taxon>Embryophyta</taxon>
        <taxon>Tracheophyta</taxon>
        <taxon>Spermatophyta</taxon>
        <taxon>Magnoliopsida</taxon>
        <taxon>Liliopsida</taxon>
        <taxon>Poales</taxon>
        <taxon>Poaceae</taxon>
        <taxon>BOP clade</taxon>
        <taxon>Oryzoideae</taxon>
        <taxon>Oryzeae</taxon>
        <taxon>Oryzinae</taxon>
        <taxon>Oryza</taxon>
        <taxon>Oryza sativa</taxon>
    </lineage>
</organism>
<dbReference type="AlphaFoldDB" id="A2X4J7"/>
<evidence type="ECO:0000256" key="1">
    <source>
        <dbReference type="SAM" id="MobiDB-lite"/>
    </source>
</evidence>
<evidence type="ECO:0000313" key="3">
    <source>
        <dbReference type="Proteomes" id="UP000007015"/>
    </source>
</evidence>
<protein>
    <submittedName>
        <fullName evidence="2">Uncharacterized protein</fullName>
    </submittedName>
</protein>
<evidence type="ECO:0000313" key="2">
    <source>
        <dbReference type="EMBL" id="EAY85757.1"/>
    </source>
</evidence>
<name>A2X4J7_ORYSI</name>
<dbReference type="Gramene" id="BGIOSGA008159-TA">
    <property type="protein sequence ID" value="BGIOSGA008159-PA"/>
    <property type="gene ID" value="BGIOSGA008159"/>
</dbReference>
<keyword evidence="3" id="KW-1185">Reference proteome</keyword>
<reference evidence="2 3" key="1">
    <citation type="journal article" date="2005" name="PLoS Biol.">
        <title>The genomes of Oryza sativa: a history of duplications.</title>
        <authorList>
            <person name="Yu J."/>
            <person name="Wang J."/>
            <person name="Lin W."/>
            <person name="Li S."/>
            <person name="Li H."/>
            <person name="Zhou J."/>
            <person name="Ni P."/>
            <person name="Dong W."/>
            <person name="Hu S."/>
            <person name="Zeng C."/>
            <person name="Zhang J."/>
            <person name="Zhang Y."/>
            <person name="Li R."/>
            <person name="Xu Z."/>
            <person name="Li S."/>
            <person name="Li X."/>
            <person name="Zheng H."/>
            <person name="Cong L."/>
            <person name="Lin L."/>
            <person name="Yin J."/>
            <person name="Geng J."/>
            <person name="Li G."/>
            <person name="Shi J."/>
            <person name="Liu J."/>
            <person name="Lv H."/>
            <person name="Li J."/>
            <person name="Wang J."/>
            <person name="Deng Y."/>
            <person name="Ran L."/>
            <person name="Shi X."/>
            <person name="Wang X."/>
            <person name="Wu Q."/>
            <person name="Li C."/>
            <person name="Ren X."/>
            <person name="Wang J."/>
            <person name="Wang X."/>
            <person name="Li D."/>
            <person name="Liu D."/>
            <person name="Zhang X."/>
            <person name="Ji Z."/>
            <person name="Zhao W."/>
            <person name="Sun Y."/>
            <person name="Zhang Z."/>
            <person name="Bao J."/>
            <person name="Han Y."/>
            <person name="Dong L."/>
            <person name="Ji J."/>
            <person name="Chen P."/>
            <person name="Wu S."/>
            <person name="Liu J."/>
            <person name="Xiao Y."/>
            <person name="Bu D."/>
            <person name="Tan J."/>
            <person name="Yang L."/>
            <person name="Ye C."/>
            <person name="Zhang J."/>
            <person name="Xu J."/>
            <person name="Zhou Y."/>
            <person name="Yu Y."/>
            <person name="Zhang B."/>
            <person name="Zhuang S."/>
            <person name="Wei H."/>
            <person name="Liu B."/>
            <person name="Lei M."/>
            <person name="Yu H."/>
            <person name="Li Y."/>
            <person name="Xu H."/>
            <person name="Wei S."/>
            <person name="He X."/>
            <person name="Fang L."/>
            <person name="Zhang Z."/>
            <person name="Zhang Y."/>
            <person name="Huang X."/>
            <person name="Su Z."/>
            <person name="Tong W."/>
            <person name="Li J."/>
            <person name="Tong Z."/>
            <person name="Li S."/>
            <person name="Ye J."/>
            <person name="Wang L."/>
            <person name="Fang L."/>
            <person name="Lei T."/>
            <person name="Chen C."/>
            <person name="Chen H."/>
            <person name="Xu Z."/>
            <person name="Li H."/>
            <person name="Huang H."/>
            <person name="Zhang F."/>
            <person name="Xu H."/>
            <person name="Li N."/>
            <person name="Zhao C."/>
            <person name="Li S."/>
            <person name="Dong L."/>
            <person name="Huang Y."/>
            <person name="Li L."/>
            <person name="Xi Y."/>
            <person name="Qi Q."/>
            <person name="Li W."/>
            <person name="Zhang B."/>
            <person name="Hu W."/>
            <person name="Zhang Y."/>
            <person name="Tian X."/>
            <person name="Jiao Y."/>
            <person name="Liang X."/>
            <person name="Jin J."/>
            <person name="Gao L."/>
            <person name="Zheng W."/>
            <person name="Hao B."/>
            <person name="Liu S."/>
            <person name="Wang W."/>
            <person name="Yuan L."/>
            <person name="Cao M."/>
            <person name="McDermott J."/>
            <person name="Samudrala R."/>
            <person name="Wang J."/>
            <person name="Wong G.K."/>
            <person name="Yang H."/>
        </authorList>
    </citation>
    <scope>NUCLEOTIDE SEQUENCE [LARGE SCALE GENOMIC DNA]</scope>
    <source>
        <strain evidence="3">cv. 93-11</strain>
    </source>
</reference>
<dbReference type="HOGENOM" id="CLU_163659_0_0_1"/>
<dbReference type="EMBL" id="CM000127">
    <property type="protein sequence ID" value="EAY85757.1"/>
    <property type="molecule type" value="Genomic_DNA"/>
</dbReference>